<dbReference type="InterPro" id="IPR004252">
    <property type="entry name" value="Probable_transposase_24"/>
</dbReference>
<feature type="compositionally biased region" description="Polar residues" evidence="1">
    <location>
        <begin position="11"/>
        <end position="64"/>
    </location>
</feature>
<evidence type="ECO:0000256" key="1">
    <source>
        <dbReference type="SAM" id="MobiDB-lite"/>
    </source>
</evidence>
<dbReference type="EMBL" id="LR881466">
    <property type="protein sequence ID" value="CAD5314592.1"/>
    <property type="molecule type" value="Genomic_DNA"/>
</dbReference>
<feature type="region of interest" description="Disordered" evidence="1">
    <location>
        <begin position="1"/>
        <end position="67"/>
    </location>
</feature>
<sequence>MSFNGKDYSRFRSQQQRGNPHSSEGNTSAVHGTGKNSRPQTPINQASGASPQQGNQSPNGSVNHANPLASRLNDMTLDELLDSLGRAGLLRLDPNRPPGTFWFEDDPSVPATVRSIFERDFKEPHANWSMTPQHVVDRWFETFAQMYNWDKTINKRVKTEFEAKLKESMTDQVCRWKGKWREKGDVAMPRWFDPVVWAGLISFWRDPKSELKSINSRNARLHDPDGLGIHKHRSGQTSYKARARKRLTGETTPNFLVLLDETHRKPDGSFIDGKSEEIYNEVSSRIQEESSQLCSDNTTESTTSGGLSVQAKNKIYASVALGNSDLVFVFGFEFLLVPREDPGDLSQKLAAAEALIANRAEKISSFHVYFDYLAEKDPDFAAIFRAGSSRIEPLGSNQPPEMPNATGTTAARIIEEEAAGMPNATGTVAVEAEPIRAEEAVETEANNTGSSPSLAF</sequence>
<name>A0A7G2DZN6_ARATH</name>
<gene>
    <name evidence="2" type="ORF">AT9943_LOCUS3018</name>
</gene>
<accession>A0A7G2DZN6</accession>
<feature type="region of interest" description="Disordered" evidence="1">
    <location>
        <begin position="222"/>
        <end position="241"/>
    </location>
</feature>
<protein>
    <submittedName>
        <fullName evidence="2">(thale cress) hypothetical protein</fullName>
    </submittedName>
</protein>
<dbReference type="Proteomes" id="UP000516314">
    <property type="component" value="Chromosome 1"/>
</dbReference>
<proteinExistence type="predicted"/>
<dbReference type="AlphaFoldDB" id="A0A7G2DZN6"/>
<evidence type="ECO:0000313" key="3">
    <source>
        <dbReference type="Proteomes" id="UP000516314"/>
    </source>
</evidence>
<evidence type="ECO:0000313" key="2">
    <source>
        <dbReference type="EMBL" id="CAD5314592.1"/>
    </source>
</evidence>
<dbReference type="Pfam" id="PF03004">
    <property type="entry name" value="Transposase_24"/>
    <property type="match status" value="1"/>
</dbReference>
<organism evidence="2 3">
    <name type="scientific">Arabidopsis thaliana</name>
    <name type="common">Mouse-ear cress</name>
    <dbReference type="NCBI Taxonomy" id="3702"/>
    <lineage>
        <taxon>Eukaryota</taxon>
        <taxon>Viridiplantae</taxon>
        <taxon>Streptophyta</taxon>
        <taxon>Embryophyta</taxon>
        <taxon>Tracheophyta</taxon>
        <taxon>Spermatophyta</taxon>
        <taxon>Magnoliopsida</taxon>
        <taxon>eudicotyledons</taxon>
        <taxon>Gunneridae</taxon>
        <taxon>Pentapetalae</taxon>
        <taxon>rosids</taxon>
        <taxon>malvids</taxon>
        <taxon>Brassicales</taxon>
        <taxon>Brassicaceae</taxon>
        <taxon>Camelineae</taxon>
        <taxon>Arabidopsis</taxon>
    </lineage>
</organism>
<reference evidence="2 3" key="1">
    <citation type="submission" date="2020-09" db="EMBL/GenBank/DDBJ databases">
        <authorList>
            <person name="Ashkenazy H."/>
        </authorList>
    </citation>
    <scope>NUCLEOTIDE SEQUENCE [LARGE SCALE GENOMIC DNA]</scope>
    <source>
        <strain evidence="3">cv. Cdm-0</strain>
    </source>
</reference>